<dbReference type="AlphaFoldDB" id="A0A4U5PGH3"/>
<organism evidence="1 2">
    <name type="scientific">Steinernema carpocapsae</name>
    <name type="common">Entomopathogenic nematode</name>
    <dbReference type="NCBI Taxonomy" id="34508"/>
    <lineage>
        <taxon>Eukaryota</taxon>
        <taxon>Metazoa</taxon>
        <taxon>Ecdysozoa</taxon>
        <taxon>Nematoda</taxon>
        <taxon>Chromadorea</taxon>
        <taxon>Rhabditida</taxon>
        <taxon>Tylenchina</taxon>
        <taxon>Panagrolaimomorpha</taxon>
        <taxon>Strongyloidoidea</taxon>
        <taxon>Steinernematidae</taxon>
        <taxon>Steinernema</taxon>
    </lineage>
</organism>
<protein>
    <submittedName>
        <fullName evidence="1">Uncharacterized protein</fullName>
    </submittedName>
</protein>
<dbReference type="Proteomes" id="UP000298663">
    <property type="component" value="Unassembled WGS sequence"/>
</dbReference>
<evidence type="ECO:0000313" key="2">
    <source>
        <dbReference type="Proteomes" id="UP000298663"/>
    </source>
</evidence>
<accession>A0A4U5PGH3</accession>
<reference evidence="1 2" key="1">
    <citation type="journal article" date="2015" name="Genome Biol.">
        <title>Comparative genomics of Steinernema reveals deeply conserved gene regulatory networks.</title>
        <authorList>
            <person name="Dillman A.R."/>
            <person name="Macchietto M."/>
            <person name="Porter C.F."/>
            <person name="Rogers A."/>
            <person name="Williams B."/>
            <person name="Antoshechkin I."/>
            <person name="Lee M.M."/>
            <person name="Goodwin Z."/>
            <person name="Lu X."/>
            <person name="Lewis E.E."/>
            <person name="Goodrich-Blair H."/>
            <person name="Stock S.P."/>
            <person name="Adams B.J."/>
            <person name="Sternberg P.W."/>
            <person name="Mortazavi A."/>
        </authorList>
    </citation>
    <scope>NUCLEOTIDE SEQUENCE [LARGE SCALE GENOMIC DNA]</scope>
    <source>
        <strain evidence="1 2">ALL</strain>
    </source>
</reference>
<evidence type="ECO:0000313" key="1">
    <source>
        <dbReference type="EMBL" id="TKR95608.1"/>
    </source>
</evidence>
<keyword evidence="2" id="KW-1185">Reference proteome</keyword>
<proteinExistence type="predicted"/>
<sequence length="91" mass="10588">MLRLLKVTCLLEAVFKLDDPSELEKQQAVLNEFSSCLSEVIESAMKNLKIDDEKFIDQVNSDRLKHFQPQLVKEESMEEEQLLGTRAYDVR</sequence>
<dbReference type="EMBL" id="AZBU02000002">
    <property type="protein sequence ID" value="TKR95608.1"/>
    <property type="molecule type" value="Genomic_DNA"/>
</dbReference>
<comment type="caution">
    <text evidence="1">The sequence shown here is derived from an EMBL/GenBank/DDBJ whole genome shotgun (WGS) entry which is preliminary data.</text>
</comment>
<name>A0A4U5PGH3_STECR</name>
<gene>
    <name evidence="1" type="ORF">L596_009751</name>
</gene>
<reference evidence="1 2" key="2">
    <citation type="journal article" date="2019" name="G3 (Bethesda)">
        <title>Hybrid Assembly of the Genome of the Entomopathogenic Nematode Steinernema carpocapsae Identifies the X-Chromosome.</title>
        <authorList>
            <person name="Serra L."/>
            <person name="Macchietto M."/>
            <person name="Macias-Munoz A."/>
            <person name="McGill C.J."/>
            <person name="Rodriguez I.M."/>
            <person name="Rodriguez B."/>
            <person name="Murad R."/>
            <person name="Mortazavi A."/>
        </authorList>
    </citation>
    <scope>NUCLEOTIDE SEQUENCE [LARGE SCALE GENOMIC DNA]</scope>
    <source>
        <strain evidence="1 2">ALL</strain>
    </source>
</reference>